<dbReference type="Gene3D" id="3.20.20.70">
    <property type="entry name" value="Aldolase class I"/>
    <property type="match status" value="1"/>
</dbReference>
<protein>
    <submittedName>
        <fullName evidence="5">3-keto-5-aminohexanoate cleavage protein</fullName>
    </submittedName>
</protein>
<evidence type="ECO:0000256" key="4">
    <source>
        <dbReference type="ARBA" id="ARBA00022833"/>
    </source>
</evidence>
<dbReference type="InterPro" id="IPR008567">
    <property type="entry name" value="BKACE"/>
</dbReference>
<keyword evidence="2" id="KW-0808">Transferase</keyword>
<dbReference type="Proteomes" id="UP001500957">
    <property type="component" value="Unassembled WGS sequence"/>
</dbReference>
<dbReference type="PANTHER" id="PTHR37418">
    <property type="entry name" value="3-KETO-5-AMINOHEXANOATE CLEAVAGE ENZYME-RELATED"/>
    <property type="match status" value="1"/>
</dbReference>
<dbReference type="RefSeq" id="WP_344603814.1">
    <property type="nucleotide sequence ID" value="NZ_BAAAHE010000014.1"/>
</dbReference>
<organism evidence="5 6">
    <name type="scientific">Sporichthya brevicatena</name>
    <dbReference type="NCBI Taxonomy" id="171442"/>
    <lineage>
        <taxon>Bacteria</taxon>
        <taxon>Bacillati</taxon>
        <taxon>Actinomycetota</taxon>
        <taxon>Actinomycetes</taxon>
        <taxon>Sporichthyales</taxon>
        <taxon>Sporichthyaceae</taxon>
        <taxon>Sporichthya</taxon>
    </lineage>
</organism>
<proteinExistence type="predicted"/>
<evidence type="ECO:0000313" key="6">
    <source>
        <dbReference type="Proteomes" id="UP001500957"/>
    </source>
</evidence>
<dbReference type="Pfam" id="PF05853">
    <property type="entry name" value="BKACE"/>
    <property type="match status" value="1"/>
</dbReference>
<dbReference type="InterPro" id="IPR013785">
    <property type="entry name" value="Aldolase_TIM"/>
</dbReference>
<keyword evidence="3" id="KW-0479">Metal-binding</keyword>
<dbReference type="PANTHER" id="PTHR37418:SF2">
    <property type="entry name" value="3-KETO-5-AMINOHEXANOATE CLEAVAGE ENZYME"/>
    <property type="match status" value="1"/>
</dbReference>
<evidence type="ECO:0000256" key="3">
    <source>
        <dbReference type="ARBA" id="ARBA00022723"/>
    </source>
</evidence>
<evidence type="ECO:0000313" key="5">
    <source>
        <dbReference type="EMBL" id="GAA0616400.1"/>
    </source>
</evidence>
<comment type="cofactor">
    <cofactor evidence="1">
        <name>Zn(2+)</name>
        <dbReference type="ChEBI" id="CHEBI:29105"/>
    </cofactor>
</comment>
<evidence type="ECO:0000256" key="2">
    <source>
        <dbReference type="ARBA" id="ARBA00022679"/>
    </source>
</evidence>
<dbReference type="EMBL" id="BAAAHE010000014">
    <property type="protein sequence ID" value="GAA0616400.1"/>
    <property type="molecule type" value="Genomic_DNA"/>
</dbReference>
<reference evidence="6" key="1">
    <citation type="journal article" date="2019" name="Int. J. Syst. Evol. Microbiol.">
        <title>The Global Catalogue of Microorganisms (GCM) 10K type strain sequencing project: providing services to taxonomists for standard genome sequencing and annotation.</title>
        <authorList>
            <consortium name="The Broad Institute Genomics Platform"/>
            <consortium name="The Broad Institute Genome Sequencing Center for Infectious Disease"/>
            <person name="Wu L."/>
            <person name="Ma J."/>
        </authorList>
    </citation>
    <scope>NUCLEOTIDE SEQUENCE [LARGE SCALE GENOMIC DNA]</scope>
    <source>
        <strain evidence="6">JCM 10671</strain>
    </source>
</reference>
<keyword evidence="6" id="KW-1185">Reference proteome</keyword>
<gene>
    <name evidence="5" type="ORF">GCM10009547_18050</name>
</gene>
<sequence>MALRDSGKVVVEVGVNEVATKDEAAGVPYTAEEVAADVVACGRAGVTMAHFHARHPDGRQAFTDPQITGDVLAAVARETDLLAYPSYNNADLSVVWDLAASPEPERRLQVSPFDPVQHIRRVLWQEESNSFGVVTFGPDDPAHSRPPYPPELDRLAELGIVPNIAIFNVSDLRWTLLAARAGVLKQPLNLKMFFSDRWVSNNEPDPAVLDFLLSRIPAGIDHETVVVPYAMSSAERCEALWDAALERGLGIRTGLGDTPLVFPTATNAELAERAVERVRRHGLEPATTAELRERCGLTAGAVA</sequence>
<accession>A0ABP3RXE0</accession>
<evidence type="ECO:0000256" key="1">
    <source>
        <dbReference type="ARBA" id="ARBA00001947"/>
    </source>
</evidence>
<keyword evidence="4" id="KW-0862">Zinc</keyword>
<name>A0ABP3RXE0_9ACTN</name>
<comment type="caution">
    <text evidence="5">The sequence shown here is derived from an EMBL/GenBank/DDBJ whole genome shotgun (WGS) entry which is preliminary data.</text>
</comment>